<dbReference type="Pfam" id="PF00440">
    <property type="entry name" value="TetR_N"/>
    <property type="match status" value="1"/>
</dbReference>
<evidence type="ECO:0000313" key="8">
    <source>
        <dbReference type="Proteomes" id="UP000234881"/>
    </source>
</evidence>
<dbReference type="PANTHER" id="PTHR30055">
    <property type="entry name" value="HTH-TYPE TRANSCRIPTIONAL REGULATOR RUTR"/>
    <property type="match status" value="1"/>
</dbReference>
<dbReference type="InterPro" id="IPR023772">
    <property type="entry name" value="DNA-bd_HTH_TetR-type_CS"/>
</dbReference>
<dbReference type="PROSITE" id="PS01081">
    <property type="entry name" value="HTH_TETR_1"/>
    <property type="match status" value="1"/>
</dbReference>
<dbReference type="PANTHER" id="PTHR30055:SF234">
    <property type="entry name" value="HTH-TYPE TRANSCRIPTIONAL REGULATOR BETI"/>
    <property type="match status" value="1"/>
</dbReference>
<proteinExistence type="predicted"/>
<evidence type="ECO:0000256" key="2">
    <source>
        <dbReference type="ARBA" id="ARBA00023015"/>
    </source>
</evidence>
<evidence type="ECO:0000256" key="1">
    <source>
        <dbReference type="ARBA" id="ARBA00022491"/>
    </source>
</evidence>
<dbReference type="AlphaFoldDB" id="A0A2N5XQD8"/>
<dbReference type="PROSITE" id="PS50977">
    <property type="entry name" value="HTH_TETR_2"/>
    <property type="match status" value="1"/>
</dbReference>
<feature type="DNA-binding region" description="H-T-H motif" evidence="5">
    <location>
        <begin position="42"/>
        <end position="61"/>
    </location>
</feature>
<sequence>MQFATYFRKDQNLSRKSEHERRSELIAATIREIAANGSLNVTTSQIAKSAGVSSGLAFHYFKDKDSLFLAAMREILSNYGRDVRLALAKSSGSRNRLEAIANASFDHSSFRRGSISAWLNFYTLALKSPQAKRLLYIYQRRLHSNLVYDLRTLVGERAPDVARRISGLIDGLYLRYALDDTSTEGLEGAQHIMRAIEAECTEIHENDDISIDEACPSPMDPIAKPQE</sequence>
<dbReference type="InterPro" id="IPR001647">
    <property type="entry name" value="HTH_TetR"/>
</dbReference>
<gene>
    <name evidence="7" type="ORF">C0081_11330</name>
</gene>
<evidence type="ECO:0000256" key="4">
    <source>
        <dbReference type="ARBA" id="ARBA00023163"/>
    </source>
</evidence>
<dbReference type="InterPro" id="IPR039538">
    <property type="entry name" value="BetI_C"/>
</dbReference>
<dbReference type="InterPro" id="IPR050109">
    <property type="entry name" value="HTH-type_TetR-like_transc_reg"/>
</dbReference>
<name>A0A2N5XQD8_9HYPH</name>
<dbReference type="InterPro" id="IPR036271">
    <property type="entry name" value="Tet_transcr_reg_TetR-rel_C_sf"/>
</dbReference>
<accession>A0A2N5XQD8</accession>
<dbReference type="Proteomes" id="UP000234881">
    <property type="component" value="Unassembled WGS sequence"/>
</dbReference>
<evidence type="ECO:0000256" key="5">
    <source>
        <dbReference type="PROSITE-ProRule" id="PRU00335"/>
    </source>
</evidence>
<dbReference type="OrthoDB" id="7618612at2"/>
<keyword evidence="1" id="KW-0678">Repressor</keyword>
<dbReference type="SUPFAM" id="SSF48498">
    <property type="entry name" value="Tetracyclin repressor-like, C-terminal domain"/>
    <property type="match status" value="1"/>
</dbReference>
<dbReference type="Pfam" id="PF13977">
    <property type="entry name" value="TetR_C_6"/>
    <property type="match status" value="1"/>
</dbReference>
<evidence type="ECO:0000256" key="3">
    <source>
        <dbReference type="ARBA" id="ARBA00023125"/>
    </source>
</evidence>
<dbReference type="Gene3D" id="1.10.357.10">
    <property type="entry name" value="Tetracycline Repressor, domain 2"/>
    <property type="match status" value="1"/>
</dbReference>
<keyword evidence="4" id="KW-0804">Transcription</keyword>
<reference evidence="7 8" key="1">
    <citation type="submission" date="2018-01" db="EMBL/GenBank/DDBJ databases">
        <title>The draft genome sequence of Cohaesibacter sp. H1304.</title>
        <authorList>
            <person name="Wang N.-N."/>
            <person name="Du Z.-J."/>
        </authorList>
    </citation>
    <scope>NUCLEOTIDE SEQUENCE [LARGE SCALE GENOMIC DNA]</scope>
    <source>
        <strain evidence="7 8">H1304</strain>
    </source>
</reference>
<comment type="caution">
    <text evidence="7">The sequence shown here is derived from an EMBL/GenBank/DDBJ whole genome shotgun (WGS) entry which is preliminary data.</text>
</comment>
<dbReference type="NCBIfam" id="NF001978">
    <property type="entry name" value="PRK00767.1"/>
    <property type="match status" value="1"/>
</dbReference>
<dbReference type="GO" id="GO:0000976">
    <property type="term" value="F:transcription cis-regulatory region binding"/>
    <property type="evidence" value="ECO:0007669"/>
    <property type="project" value="TreeGrafter"/>
</dbReference>
<dbReference type="SUPFAM" id="SSF46689">
    <property type="entry name" value="Homeodomain-like"/>
    <property type="match status" value="1"/>
</dbReference>
<dbReference type="GO" id="GO:0003700">
    <property type="term" value="F:DNA-binding transcription factor activity"/>
    <property type="evidence" value="ECO:0007669"/>
    <property type="project" value="TreeGrafter"/>
</dbReference>
<dbReference type="EMBL" id="PKUQ01000022">
    <property type="protein sequence ID" value="PLW76660.1"/>
    <property type="molecule type" value="Genomic_DNA"/>
</dbReference>
<keyword evidence="3 5" id="KW-0238">DNA-binding</keyword>
<protein>
    <submittedName>
        <fullName evidence="7">Transcriptional regulator BetI</fullName>
    </submittedName>
</protein>
<organism evidence="7 8">
    <name type="scientific">Cohaesibacter celericrescens</name>
    <dbReference type="NCBI Taxonomy" id="2067669"/>
    <lineage>
        <taxon>Bacteria</taxon>
        <taxon>Pseudomonadati</taxon>
        <taxon>Pseudomonadota</taxon>
        <taxon>Alphaproteobacteria</taxon>
        <taxon>Hyphomicrobiales</taxon>
        <taxon>Cohaesibacteraceae</taxon>
    </lineage>
</organism>
<keyword evidence="2" id="KW-0805">Transcription regulation</keyword>
<dbReference type="InterPro" id="IPR009057">
    <property type="entry name" value="Homeodomain-like_sf"/>
</dbReference>
<feature type="domain" description="HTH tetR-type" evidence="6">
    <location>
        <begin position="19"/>
        <end position="79"/>
    </location>
</feature>
<evidence type="ECO:0000313" key="7">
    <source>
        <dbReference type="EMBL" id="PLW76660.1"/>
    </source>
</evidence>
<keyword evidence="8" id="KW-1185">Reference proteome</keyword>
<evidence type="ECO:0000259" key="6">
    <source>
        <dbReference type="PROSITE" id="PS50977"/>
    </source>
</evidence>